<dbReference type="SMART" id="SM00338">
    <property type="entry name" value="BRLZ"/>
    <property type="match status" value="1"/>
</dbReference>
<dbReference type="AlphaFoldDB" id="A0A168KVD5"/>
<dbReference type="InterPro" id="IPR046347">
    <property type="entry name" value="bZIP_sf"/>
</dbReference>
<dbReference type="CDD" id="cd14688">
    <property type="entry name" value="bZIP_YAP"/>
    <property type="match status" value="1"/>
</dbReference>
<reference evidence="5" key="1">
    <citation type="submission" date="2016-04" db="EMBL/GenBank/DDBJ databases">
        <authorList>
            <person name="Evans L.H."/>
            <person name="Alamgir A."/>
            <person name="Owens N."/>
            <person name="Weber N.D."/>
            <person name="Virtaneva K."/>
            <person name="Barbian K."/>
            <person name="Babar A."/>
            <person name="Rosenke K."/>
        </authorList>
    </citation>
    <scope>NUCLEOTIDE SEQUENCE [LARGE SCALE GENOMIC DNA]</scope>
    <source>
        <strain evidence="5">CBS 101.48</strain>
    </source>
</reference>
<protein>
    <recommendedName>
        <fullName evidence="4">BZIP domain-containing protein</fullName>
    </recommendedName>
</protein>
<feature type="compositionally biased region" description="Low complexity" evidence="3">
    <location>
        <begin position="283"/>
        <end position="299"/>
    </location>
</feature>
<dbReference type="PROSITE" id="PS00036">
    <property type="entry name" value="BZIP_BASIC"/>
    <property type="match status" value="1"/>
</dbReference>
<evidence type="ECO:0000256" key="3">
    <source>
        <dbReference type="SAM" id="MobiDB-lite"/>
    </source>
</evidence>
<accession>A0A168KVD5</accession>
<dbReference type="SUPFAM" id="SSF57959">
    <property type="entry name" value="Leucine zipper domain"/>
    <property type="match status" value="1"/>
</dbReference>
<dbReference type="InterPro" id="IPR004827">
    <property type="entry name" value="bZIP"/>
</dbReference>
<dbReference type="InterPro" id="IPR050936">
    <property type="entry name" value="AP-1-like"/>
</dbReference>
<gene>
    <name evidence="5" type="primary">ABSGL_00875.1 scaffold 958</name>
</gene>
<feature type="compositionally biased region" description="Polar residues" evidence="3">
    <location>
        <begin position="306"/>
        <end position="321"/>
    </location>
</feature>
<dbReference type="PROSITE" id="PS50217">
    <property type="entry name" value="BZIP"/>
    <property type="match status" value="1"/>
</dbReference>
<dbReference type="InParanoid" id="A0A168KVD5"/>
<dbReference type="Proteomes" id="UP000078561">
    <property type="component" value="Unassembled WGS sequence"/>
</dbReference>
<feature type="domain" description="BZIP" evidence="4">
    <location>
        <begin position="142"/>
        <end position="209"/>
    </location>
</feature>
<sequence length="535" mass="60256">MDSTYIAKAGHVRAVPDHLTVELDYVSITPGRVIRTPIVCASDFWHGSACGKLHAWDLLTNWRGFKKIQHYMMALSDQYEDSFSDDDSQDDSYSDYSSKAKTTRKRASTTNKKSGKTNGTSTPKRPGRKPIERSMDEELSGGDPKLKRKAQNRLAQRNFRERKERHVSELQERIRQLEEEKSTKEADLESENAKLKEELDKLRQENSSLKDAKFTFEYPRQDTTHNGSLNDSDKGRSFSTTPRPLDSPPLSSAAEESNSSSDHHHQTLSMSSSFPLHPPIDINSSSSSGSEHNSPSSNSKYDNGGAQISGTTQNDNASTFSNVMPSASFELLNDLETNYVDVFPPTSNPNDSDLFHGKMDFSFTTYRTPATSADDWLLRENTTFPVLFNMDNANQQQQQQQQYQPQPASSNNSSLPMGQPSFYNTDTSMNTHFDSIYNPIYTPLNSYTPYQQPRPTMYMDPALTPSKARVLQTVQLARQQGKTRLQVKDAIQSSCPEYDVNILCGELRRMTVCYDSSQPFSDSDLAIVTNCVKQH</sequence>
<evidence type="ECO:0000259" key="4">
    <source>
        <dbReference type="PROSITE" id="PS50217"/>
    </source>
</evidence>
<feature type="compositionally biased region" description="Acidic residues" evidence="3">
    <location>
        <begin position="83"/>
        <end position="93"/>
    </location>
</feature>
<feature type="compositionally biased region" description="Basic and acidic residues" evidence="3">
    <location>
        <begin position="158"/>
        <end position="223"/>
    </location>
</feature>
<keyword evidence="6" id="KW-1185">Reference proteome</keyword>
<dbReference type="GO" id="GO:0090575">
    <property type="term" value="C:RNA polymerase II transcription regulator complex"/>
    <property type="evidence" value="ECO:0007669"/>
    <property type="project" value="TreeGrafter"/>
</dbReference>
<dbReference type="STRING" id="4829.A0A168KVD5"/>
<feature type="region of interest" description="Disordered" evidence="3">
    <location>
        <begin position="394"/>
        <end position="420"/>
    </location>
</feature>
<feature type="compositionally biased region" description="Low complexity" evidence="3">
    <location>
        <begin position="108"/>
        <end position="122"/>
    </location>
</feature>
<evidence type="ECO:0000256" key="2">
    <source>
        <dbReference type="ARBA" id="ARBA00023242"/>
    </source>
</evidence>
<dbReference type="OMA" id="ECIQRHA"/>
<dbReference type="EMBL" id="LT550334">
    <property type="protein sequence ID" value="SAL95546.1"/>
    <property type="molecule type" value="Genomic_DNA"/>
</dbReference>
<organism evidence="5">
    <name type="scientific">Absidia glauca</name>
    <name type="common">Pin mould</name>
    <dbReference type="NCBI Taxonomy" id="4829"/>
    <lineage>
        <taxon>Eukaryota</taxon>
        <taxon>Fungi</taxon>
        <taxon>Fungi incertae sedis</taxon>
        <taxon>Mucoromycota</taxon>
        <taxon>Mucoromycotina</taxon>
        <taxon>Mucoromycetes</taxon>
        <taxon>Mucorales</taxon>
        <taxon>Cunninghamellaceae</taxon>
        <taxon>Absidia</taxon>
    </lineage>
</organism>
<evidence type="ECO:0000256" key="1">
    <source>
        <dbReference type="ARBA" id="ARBA00004123"/>
    </source>
</evidence>
<dbReference type="Gene3D" id="1.20.5.170">
    <property type="match status" value="1"/>
</dbReference>
<dbReference type="OrthoDB" id="2289782at2759"/>
<dbReference type="GO" id="GO:0000976">
    <property type="term" value="F:transcription cis-regulatory region binding"/>
    <property type="evidence" value="ECO:0007669"/>
    <property type="project" value="InterPro"/>
</dbReference>
<proteinExistence type="predicted"/>
<comment type="subcellular location">
    <subcellularLocation>
        <location evidence="1">Nucleus</location>
    </subcellularLocation>
</comment>
<dbReference type="GO" id="GO:0001228">
    <property type="term" value="F:DNA-binding transcription activator activity, RNA polymerase II-specific"/>
    <property type="evidence" value="ECO:0007669"/>
    <property type="project" value="TreeGrafter"/>
</dbReference>
<feature type="compositionally biased region" description="Low complexity" evidence="3">
    <location>
        <begin position="394"/>
        <end position="414"/>
    </location>
</feature>
<dbReference type="PANTHER" id="PTHR40621">
    <property type="entry name" value="TRANSCRIPTION FACTOR KAPC-RELATED"/>
    <property type="match status" value="1"/>
</dbReference>
<evidence type="ECO:0000313" key="5">
    <source>
        <dbReference type="EMBL" id="SAL95546.1"/>
    </source>
</evidence>
<feature type="region of interest" description="Disordered" evidence="3">
    <location>
        <begin position="83"/>
        <end position="321"/>
    </location>
</feature>
<keyword evidence="2" id="KW-0539">Nucleus</keyword>
<name>A0A168KVD5_ABSGL</name>
<dbReference type="PANTHER" id="PTHR40621:SF6">
    <property type="entry name" value="AP-1-LIKE TRANSCRIPTION FACTOR YAP1-RELATED"/>
    <property type="match status" value="1"/>
</dbReference>
<feature type="compositionally biased region" description="Low complexity" evidence="3">
    <location>
        <begin position="248"/>
        <end position="260"/>
    </location>
</feature>
<evidence type="ECO:0000313" key="6">
    <source>
        <dbReference type="Proteomes" id="UP000078561"/>
    </source>
</evidence>